<dbReference type="EMBL" id="JACSQY010000001">
    <property type="protein sequence ID" value="MBD7906911.1"/>
    <property type="molecule type" value="Genomic_DNA"/>
</dbReference>
<accession>A0ABR8PFG8</accession>
<name>A0ABR8PFG8_9BACL</name>
<dbReference type="InterPro" id="IPR019718">
    <property type="entry name" value="DUF2602"/>
</dbReference>
<keyword evidence="1" id="KW-0863">Zinc-finger</keyword>
<sequence length="62" mass="7209">MKKTTVISEIDELLDMYCEGCLVKKHLTEERGKTEAHKFCIRECTVGDQLRFLGSEMNKLMK</sequence>
<protein>
    <submittedName>
        <fullName evidence="1">Zinc-finger domain-containing protein</fullName>
    </submittedName>
</protein>
<proteinExistence type="predicted"/>
<dbReference type="GO" id="GO:0008270">
    <property type="term" value="F:zinc ion binding"/>
    <property type="evidence" value="ECO:0007669"/>
    <property type="project" value="UniProtKB-KW"/>
</dbReference>
<organism evidence="1 2">
    <name type="scientific">Sporosarcina gallistercoris</name>
    <dbReference type="NCBI Taxonomy" id="2762245"/>
    <lineage>
        <taxon>Bacteria</taxon>
        <taxon>Bacillati</taxon>
        <taxon>Bacillota</taxon>
        <taxon>Bacilli</taxon>
        <taxon>Bacillales</taxon>
        <taxon>Caryophanaceae</taxon>
        <taxon>Sporosarcina</taxon>
    </lineage>
</organism>
<keyword evidence="1" id="KW-0862">Zinc</keyword>
<evidence type="ECO:0000313" key="1">
    <source>
        <dbReference type="EMBL" id="MBD7906911.1"/>
    </source>
</evidence>
<keyword evidence="2" id="KW-1185">Reference proteome</keyword>
<dbReference type="Pfam" id="PF10782">
    <property type="entry name" value="zf-C2HCIx2C"/>
    <property type="match status" value="1"/>
</dbReference>
<dbReference type="RefSeq" id="WP_191688062.1">
    <property type="nucleotide sequence ID" value="NZ_JACSQY010000001.1"/>
</dbReference>
<reference evidence="1 2" key="1">
    <citation type="submission" date="2020-08" db="EMBL/GenBank/DDBJ databases">
        <title>A Genomic Blueprint of the Chicken Gut Microbiome.</title>
        <authorList>
            <person name="Gilroy R."/>
            <person name="Ravi A."/>
            <person name="Getino M."/>
            <person name="Pursley I."/>
            <person name="Horton D.L."/>
            <person name="Alikhan N.-F."/>
            <person name="Baker D."/>
            <person name="Gharbi K."/>
            <person name="Hall N."/>
            <person name="Watson M."/>
            <person name="Adriaenssens E.M."/>
            <person name="Foster-Nyarko E."/>
            <person name="Jarju S."/>
            <person name="Secka A."/>
            <person name="Antonio M."/>
            <person name="Oren A."/>
            <person name="Chaudhuri R."/>
            <person name="La Ragione R.M."/>
            <person name="Hildebrand F."/>
            <person name="Pallen M.J."/>
        </authorList>
    </citation>
    <scope>NUCLEOTIDE SEQUENCE [LARGE SCALE GENOMIC DNA]</scope>
    <source>
        <strain evidence="1 2">Sa3CUA8</strain>
    </source>
</reference>
<dbReference type="Proteomes" id="UP000659496">
    <property type="component" value="Unassembled WGS sequence"/>
</dbReference>
<keyword evidence="1" id="KW-0479">Metal-binding</keyword>
<evidence type="ECO:0000313" key="2">
    <source>
        <dbReference type="Proteomes" id="UP000659496"/>
    </source>
</evidence>
<gene>
    <name evidence="1" type="ORF">H9659_01020</name>
</gene>
<comment type="caution">
    <text evidence="1">The sequence shown here is derived from an EMBL/GenBank/DDBJ whole genome shotgun (WGS) entry which is preliminary data.</text>
</comment>